<feature type="region of interest" description="Disordered" evidence="1">
    <location>
        <begin position="374"/>
        <end position="418"/>
    </location>
</feature>
<evidence type="ECO:0000313" key="3">
    <source>
        <dbReference type="Proteomes" id="UP000193240"/>
    </source>
</evidence>
<dbReference type="AlphaFoldDB" id="A0A1Y2M8G7"/>
<feature type="compositionally biased region" description="Polar residues" evidence="1">
    <location>
        <begin position="374"/>
        <end position="392"/>
    </location>
</feature>
<evidence type="ECO:0000256" key="1">
    <source>
        <dbReference type="SAM" id="MobiDB-lite"/>
    </source>
</evidence>
<organism evidence="2 3">
    <name type="scientific">Epicoccum nigrum</name>
    <name type="common">Soil fungus</name>
    <name type="synonym">Epicoccum purpurascens</name>
    <dbReference type="NCBI Taxonomy" id="105696"/>
    <lineage>
        <taxon>Eukaryota</taxon>
        <taxon>Fungi</taxon>
        <taxon>Dikarya</taxon>
        <taxon>Ascomycota</taxon>
        <taxon>Pezizomycotina</taxon>
        <taxon>Dothideomycetes</taxon>
        <taxon>Pleosporomycetidae</taxon>
        <taxon>Pleosporales</taxon>
        <taxon>Pleosporineae</taxon>
        <taxon>Didymellaceae</taxon>
        <taxon>Epicoccum</taxon>
    </lineage>
</organism>
<keyword evidence="3" id="KW-1185">Reference proteome</keyword>
<protein>
    <submittedName>
        <fullName evidence="2">Uncharacterized protein</fullName>
    </submittedName>
</protein>
<name>A0A1Y2M8G7_EPING</name>
<feature type="compositionally biased region" description="Low complexity" evidence="1">
    <location>
        <begin position="656"/>
        <end position="669"/>
    </location>
</feature>
<accession>A0A1Y2M8G7</accession>
<feature type="region of interest" description="Disordered" evidence="1">
    <location>
        <begin position="115"/>
        <end position="137"/>
    </location>
</feature>
<evidence type="ECO:0000313" key="2">
    <source>
        <dbReference type="EMBL" id="OSS52380.1"/>
    </source>
</evidence>
<sequence>MEEEQHSSITPASVHGAQPEALAYISTPAGDDEPIESTSPSSGLDSLFGSPLSTPQLKHPSVAGPVEQVGGDDTGVSYFDFNDLNQVNGDWLNTFDRINNLDLFAENRINAVNWVNTEGPGNPESSRDQLPSQLPPQPLQPEVCDTNGHAVYQAPIRANDYMPSAPPGDLNESVVASNENNGDAHSNISTQGNIDVRPRELQVAEDNLRRIFAPELLGEATVGNVKRNIVDHTPTAGLQVLQAPRQTFRDMWPGQAMQWPLLAHEAGLAKLPMPFEYQVLDYPNEVKLQYHLPTQAEFLLWDQGDVNTFIQTFQDHGINVQWENLDGYFPNRSFITGPPQPFAPQPVSVRHEFLPAEFAGDNHVDITTTVQGGGLTSTHGECQPGQNSQQALSPALITPQDPSSDAIGGGIVDGAGEAPFGTQSNEVLSARQILVDWQSSKFESFEHKRDENMLTEDVASQLHDLVGRFSSQQAREDYLNSHDQTWHPPKSDATIPTSDEEMREVVTDLVFAMSSTEFAADSEANNALKTRWLPGKLFYNQEKIVLRCWQLAETAKNLHLKGPSALQCFDHKYAQSEFAKTKSWTFRERVDTMINLLATRKSRCDALMKGDQIDVFVAAPGKLLKTATQNAPNNAKKGEALKRGREAIKDEEDKAITSQTAAKSASTSQPIPVPTQNVFGRQVPAPARTSNLDAIASQRNTGLRHQPHPGFSNRAQLGTVNCSSTAWTPNSSFTTHGGDVTTDPESYGSQDLWDNSHTVLPMTTLRHMAILLKVSLRFKLHRLVGFPSIVEHEG</sequence>
<dbReference type="Proteomes" id="UP000193240">
    <property type="component" value="Unassembled WGS sequence"/>
</dbReference>
<dbReference type="EMBL" id="KZ107839">
    <property type="protein sequence ID" value="OSS52380.1"/>
    <property type="molecule type" value="Genomic_DNA"/>
</dbReference>
<feature type="region of interest" description="Disordered" evidence="1">
    <location>
        <begin position="1"/>
        <end position="69"/>
    </location>
</feature>
<feature type="region of interest" description="Disordered" evidence="1">
    <location>
        <begin position="628"/>
        <end position="678"/>
    </location>
</feature>
<dbReference type="InParanoid" id="A0A1Y2M8G7"/>
<reference evidence="2 3" key="1">
    <citation type="journal article" date="2017" name="Genome Announc.">
        <title>Genome sequence of the saprophytic ascomycete Epicoccum nigrum ICMP 19927 strain isolated from New Zealand.</title>
        <authorList>
            <person name="Fokin M."/>
            <person name="Fleetwood D."/>
            <person name="Weir B.S."/>
            <person name="Villas-Boas S.G."/>
        </authorList>
    </citation>
    <scope>NUCLEOTIDE SEQUENCE [LARGE SCALE GENOMIC DNA]</scope>
    <source>
        <strain evidence="2 3">ICMP 19927</strain>
    </source>
</reference>
<proteinExistence type="predicted"/>
<dbReference type="STRING" id="105696.A0A1Y2M8G7"/>
<gene>
    <name evidence="2" type="ORF">B5807_02280</name>
</gene>
<feature type="compositionally biased region" description="Basic and acidic residues" evidence="1">
    <location>
        <begin position="636"/>
        <end position="655"/>
    </location>
</feature>